<dbReference type="SUPFAM" id="SSF109854">
    <property type="entry name" value="DinB/YfiT-like putative metalloenzymes"/>
    <property type="match status" value="1"/>
</dbReference>
<accession>A0A1G9R9S9</accession>
<dbReference type="Gene3D" id="1.20.120.450">
    <property type="entry name" value="dinb family like domain"/>
    <property type="match status" value="1"/>
</dbReference>
<dbReference type="InterPro" id="IPR017517">
    <property type="entry name" value="Maleyloyr_isom"/>
</dbReference>
<dbReference type="Pfam" id="PF07398">
    <property type="entry name" value="MDMPI_C"/>
    <property type="match status" value="1"/>
</dbReference>
<protein>
    <submittedName>
        <fullName evidence="3">TIGR03083 family protein</fullName>
    </submittedName>
</protein>
<dbReference type="EMBL" id="FNET01000018">
    <property type="protein sequence ID" value="SDM19978.1"/>
    <property type="molecule type" value="Genomic_DNA"/>
</dbReference>
<evidence type="ECO:0000313" key="4">
    <source>
        <dbReference type="Proteomes" id="UP000199682"/>
    </source>
</evidence>
<sequence length="252" mass="26987">MIDSGVHNTLAFPDLLRLIEERTAAFCAAIASAPDLDAPVPSCPGWTLYDLVQHLGDGRRKWAEIVAAGPADAPPARTQVEAPREDLVAWMAESSRLLVDALKESGPDRGCWAWWSDSQSPATAGAAARHQVQEIAVHTYDAQLTIGAPQPLPAEVALDGVDEFQTTCVATTSAWPHEPAIVDYHATEGRTWRVTLDAGGARVGDVAGTADTTFSGTASELVLAFYGRKTADDLKVEGDLRVFDRLVSWEPA</sequence>
<evidence type="ECO:0000313" key="3">
    <source>
        <dbReference type="EMBL" id="SDM19978.1"/>
    </source>
</evidence>
<dbReference type="InterPro" id="IPR010872">
    <property type="entry name" value="MDMPI_C-term_domain"/>
</dbReference>
<dbReference type="PANTHER" id="PTHR40758">
    <property type="entry name" value="CONSERVED PROTEIN"/>
    <property type="match status" value="1"/>
</dbReference>
<dbReference type="InterPro" id="IPR034660">
    <property type="entry name" value="DinB/YfiT-like"/>
</dbReference>
<gene>
    <name evidence="3" type="ORF">SAMN04488074_11834</name>
</gene>
<dbReference type="Proteomes" id="UP000199682">
    <property type="component" value="Unassembled WGS sequence"/>
</dbReference>
<dbReference type="GO" id="GO:0005886">
    <property type="term" value="C:plasma membrane"/>
    <property type="evidence" value="ECO:0007669"/>
    <property type="project" value="TreeGrafter"/>
</dbReference>
<reference evidence="4" key="1">
    <citation type="submission" date="2016-10" db="EMBL/GenBank/DDBJ databases">
        <authorList>
            <person name="Varghese N."/>
            <person name="Submissions S."/>
        </authorList>
    </citation>
    <scope>NUCLEOTIDE SEQUENCE [LARGE SCALE GENOMIC DNA]</scope>
    <source>
        <strain evidence="4">DSM 44796</strain>
    </source>
</reference>
<evidence type="ECO:0000259" key="2">
    <source>
        <dbReference type="Pfam" id="PF11716"/>
    </source>
</evidence>
<dbReference type="NCBIfam" id="TIGR03083">
    <property type="entry name" value="maleylpyruvate isomerase family mycothiol-dependent enzyme"/>
    <property type="match status" value="1"/>
</dbReference>
<dbReference type="AlphaFoldDB" id="A0A1G9R9S9"/>
<organism evidence="3 4">
    <name type="scientific">Lentzea albidocapillata subsp. violacea</name>
    <dbReference type="NCBI Taxonomy" id="128104"/>
    <lineage>
        <taxon>Bacteria</taxon>
        <taxon>Bacillati</taxon>
        <taxon>Actinomycetota</taxon>
        <taxon>Actinomycetes</taxon>
        <taxon>Pseudonocardiales</taxon>
        <taxon>Pseudonocardiaceae</taxon>
        <taxon>Lentzea</taxon>
    </lineage>
</organism>
<feature type="domain" description="MDMPI C-terminal" evidence="1">
    <location>
        <begin position="155"/>
        <end position="245"/>
    </location>
</feature>
<dbReference type="Pfam" id="PF11716">
    <property type="entry name" value="MDMPI_N"/>
    <property type="match status" value="1"/>
</dbReference>
<proteinExistence type="predicted"/>
<dbReference type="InterPro" id="IPR024344">
    <property type="entry name" value="MDMPI_metal-binding"/>
</dbReference>
<evidence type="ECO:0000259" key="1">
    <source>
        <dbReference type="Pfam" id="PF07398"/>
    </source>
</evidence>
<dbReference type="PANTHER" id="PTHR40758:SF1">
    <property type="entry name" value="CONSERVED PROTEIN"/>
    <property type="match status" value="1"/>
</dbReference>
<name>A0A1G9R9S9_9PSEU</name>
<dbReference type="GO" id="GO:0046872">
    <property type="term" value="F:metal ion binding"/>
    <property type="evidence" value="ECO:0007669"/>
    <property type="project" value="InterPro"/>
</dbReference>
<feature type="domain" description="Mycothiol-dependent maleylpyruvate isomerase metal-binding" evidence="2">
    <location>
        <begin position="16"/>
        <end position="143"/>
    </location>
</feature>